<protein>
    <recommendedName>
        <fullName evidence="3">Nuclear segregation protein Bfr1</fullName>
    </recommendedName>
</protein>
<dbReference type="PANTHER" id="PTHR31027:SF2">
    <property type="entry name" value="LEBERCILIN DOMAIN-CONTAINING PROTEIN"/>
    <property type="match status" value="1"/>
</dbReference>
<feature type="compositionally biased region" description="Basic and acidic residues" evidence="1">
    <location>
        <begin position="16"/>
        <end position="54"/>
    </location>
</feature>
<feature type="compositionally biased region" description="Acidic residues" evidence="1">
    <location>
        <begin position="480"/>
        <end position="495"/>
    </location>
</feature>
<evidence type="ECO:0000256" key="1">
    <source>
        <dbReference type="SAM" id="MobiDB-lite"/>
    </source>
</evidence>
<feature type="compositionally biased region" description="Basic and acidic residues" evidence="1">
    <location>
        <begin position="345"/>
        <end position="355"/>
    </location>
</feature>
<evidence type="ECO:0008006" key="3">
    <source>
        <dbReference type="Google" id="ProtNLM"/>
    </source>
</evidence>
<dbReference type="GO" id="GO:0008298">
    <property type="term" value="P:intracellular mRNA localization"/>
    <property type="evidence" value="ECO:0007669"/>
    <property type="project" value="TreeGrafter"/>
</dbReference>
<feature type="region of interest" description="Disordered" evidence="1">
    <location>
        <begin position="341"/>
        <end position="403"/>
    </location>
</feature>
<proteinExistence type="predicted"/>
<dbReference type="PANTHER" id="PTHR31027">
    <property type="entry name" value="NUCLEAR SEGREGATION PROTEIN BFR1"/>
    <property type="match status" value="1"/>
</dbReference>
<evidence type="ECO:0000313" key="2">
    <source>
        <dbReference type="EMBL" id="CAE4636291.1"/>
    </source>
</evidence>
<dbReference type="GO" id="GO:0005783">
    <property type="term" value="C:endoplasmic reticulum"/>
    <property type="evidence" value="ECO:0007669"/>
    <property type="project" value="TreeGrafter"/>
</dbReference>
<dbReference type="GO" id="GO:0042175">
    <property type="term" value="C:nuclear outer membrane-endoplasmic reticulum membrane network"/>
    <property type="evidence" value="ECO:0007669"/>
    <property type="project" value="TreeGrafter"/>
</dbReference>
<reference evidence="2" key="1">
    <citation type="submission" date="2021-01" db="EMBL/GenBank/DDBJ databases">
        <authorList>
            <person name="Corre E."/>
            <person name="Pelletier E."/>
            <person name="Niang G."/>
            <person name="Scheremetjew M."/>
            <person name="Finn R."/>
            <person name="Kale V."/>
            <person name="Holt S."/>
            <person name="Cochrane G."/>
            <person name="Meng A."/>
            <person name="Brown T."/>
            <person name="Cohen L."/>
        </authorList>
    </citation>
    <scope>NUCLEOTIDE SEQUENCE</scope>
    <source>
        <strain evidence="2">CCMP3105</strain>
    </source>
</reference>
<dbReference type="EMBL" id="HBNR01064915">
    <property type="protein sequence ID" value="CAE4636291.1"/>
    <property type="molecule type" value="Transcribed_RNA"/>
</dbReference>
<gene>
    <name evidence="2" type="ORF">AMON00008_LOCUS45843</name>
</gene>
<dbReference type="GO" id="GO:0003729">
    <property type="term" value="F:mRNA binding"/>
    <property type="evidence" value="ECO:0007669"/>
    <property type="project" value="TreeGrafter"/>
</dbReference>
<accession>A0A7S4VWW3</accession>
<feature type="region of interest" description="Disordered" evidence="1">
    <location>
        <begin position="452"/>
        <end position="495"/>
    </location>
</feature>
<dbReference type="AlphaFoldDB" id="A0A7S4VWW3"/>
<feature type="compositionally biased region" description="Acidic residues" evidence="1">
    <location>
        <begin position="460"/>
        <end position="471"/>
    </location>
</feature>
<sequence length="495" mass="57243">MAPKAKAAAAAPAAKAEPKAKAKADSKKKEKSDRPKPEDEIPKVDSPDKDEYDAKIKKIGEEIEALSGEQRDLQAKINERSSGKEQFFAQKLEFRKQLDALSEQMNVFQERKDEINKAVGDKVQEGREMRQQLNKMKKSIGYSSESEIDDRIASIEFKLWTDSLTLKEEKKYLQEIQELKRNRPKVSQVNQMEQGLQTFDKGSALKGDISSINEEMFKLREQKRAVSEKLKELTEGRKEQEGDLGDIYTKKADLGKQIAEKVKERNQIRDDFRAAEKDYREYQAKLRSIRVERQNEQRRAWEAEQDAKRKQQKAEKLDEQPHVAEITLIEQTILFCKSLTQSKGSDAKEEKKETVIESPEGTQVLLKKEERDEFYFAPTAKKKGKSGKKSGGSDSSKKPIKHNAETFRLFDQLKLDAPITTDDIPATLEKLEEKLEFYQAKVKKWEETKEIEKRKIYEGQEAEEEAAPEEEPEKKGDEEKEKEEEEEKKDEKEED</sequence>
<feature type="region of interest" description="Disordered" evidence="1">
    <location>
        <begin position="1"/>
        <end position="54"/>
    </location>
</feature>
<name>A0A7S4VWW3_9DINO</name>
<feature type="region of interest" description="Disordered" evidence="1">
    <location>
        <begin position="293"/>
        <end position="320"/>
    </location>
</feature>
<dbReference type="InterPro" id="IPR039604">
    <property type="entry name" value="Bfr1"/>
</dbReference>
<organism evidence="2">
    <name type="scientific">Alexandrium monilatum</name>
    <dbReference type="NCBI Taxonomy" id="311494"/>
    <lineage>
        <taxon>Eukaryota</taxon>
        <taxon>Sar</taxon>
        <taxon>Alveolata</taxon>
        <taxon>Dinophyceae</taxon>
        <taxon>Gonyaulacales</taxon>
        <taxon>Pyrocystaceae</taxon>
        <taxon>Alexandrium</taxon>
    </lineage>
</organism>
<dbReference type="GO" id="GO:1990904">
    <property type="term" value="C:ribonucleoprotein complex"/>
    <property type="evidence" value="ECO:0007669"/>
    <property type="project" value="TreeGrafter"/>
</dbReference>
<feature type="compositionally biased region" description="Low complexity" evidence="1">
    <location>
        <begin position="1"/>
        <end position="15"/>
    </location>
</feature>